<feature type="compositionally biased region" description="Low complexity" evidence="1">
    <location>
        <begin position="131"/>
        <end position="145"/>
    </location>
</feature>
<dbReference type="EMBL" id="JARKIK010000027">
    <property type="protein sequence ID" value="KAK8742909.1"/>
    <property type="molecule type" value="Genomic_DNA"/>
</dbReference>
<feature type="non-terminal residue" evidence="2">
    <location>
        <position position="475"/>
    </location>
</feature>
<comment type="caution">
    <text evidence="2">The sequence shown here is derived from an EMBL/GenBank/DDBJ whole genome shotgun (WGS) entry which is preliminary data.</text>
</comment>
<feature type="compositionally biased region" description="Pro residues" evidence="1">
    <location>
        <begin position="31"/>
        <end position="49"/>
    </location>
</feature>
<feature type="compositionally biased region" description="Basic residues" evidence="1">
    <location>
        <begin position="242"/>
        <end position="266"/>
    </location>
</feature>
<accession>A0AAW0XT96</accession>
<dbReference type="AlphaFoldDB" id="A0AAW0XT96"/>
<reference evidence="2 3" key="1">
    <citation type="journal article" date="2024" name="BMC Genomics">
        <title>Genome assembly of redclaw crayfish (Cherax quadricarinatus) provides insights into its immune adaptation and hypoxia tolerance.</title>
        <authorList>
            <person name="Liu Z."/>
            <person name="Zheng J."/>
            <person name="Li H."/>
            <person name="Fang K."/>
            <person name="Wang S."/>
            <person name="He J."/>
            <person name="Zhou D."/>
            <person name="Weng S."/>
            <person name="Chi M."/>
            <person name="Gu Z."/>
            <person name="He J."/>
            <person name="Li F."/>
            <person name="Wang M."/>
        </authorList>
    </citation>
    <scope>NUCLEOTIDE SEQUENCE [LARGE SCALE GENOMIC DNA]</scope>
    <source>
        <strain evidence="2">ZL_2023a</strain>
    </source>
</reference>
<proteinExistence type="predicted"/>
<gene>
    <name evidence="2" type="ORF">OTU49_001731</name>
</gene>
<keyword evidence="3" id="KW-1185">Reference proteome</keyword>
<protein>
    <submittedName>
        <fullName evidence="2">Uncharacterized protein</fullName>
    </submittedName>
</protein>
<feature type="region of interest" description="Disordered" evidence="1">
    <location>
        <begin position="218"/>
        <end position="274"/>
    </location>
</feature>
<organism evidence="2 3">
    <name type="scientific">Cherax quadricarinatus</name>
    <name type="common">Australian red claw crayfish</name>
    <dbReference type="NCBI Taxonomy" id="27406"/>
    <lineage>
        <taxon>Eukaryota</taxon>
        <taxon>Metazoa</taxon>
        <taxon>Ecdysozoa</taxon>
        <taxon>Arthropoda</taxon>
        <taxon>Crustacea</taxon>
        <taxon>Multicrustacea</taxon>
        <taxon>Malacostraca</taxon>
        <taxon>Eumalacostraca</taxon>
        <taxon>Eucarida</taxon>
        <taxon>Decapoda</taxon>
        <taxon>Pleocyemata</taxon>
        <taxon>Astacidea</taxon>
        <taxon>Parastacoidea</taxon>
        <taxon>Parastacidae</taxon>
        <taxon>Cherax</taxon>
    </lineage>
</organism>
<feature type="compositionally biased region" description="Low complexity" evidence="1">
    <location>
        <begin position="74"/>
        <end position="89"/>
    </location>
</feature>
<feature type="compositionally biased region" description="Low complexity" evidence="1">
    <location>
        <begin position="220"/>
        <end position="241"/>
    </location>
</feature>
<dbReference type="Proteomes" id="UP001445076">
    <property type="component" value="Unassembled WGS sequence"/>
</dbReference>
<feature type="region of interest" description="Disordered" evidence="1">
    <location>
        <begin position="112"/>
        <end position="153"/>
    </location>
</feature>
<feature type="compositionally biased region" description="Polar residues" evidence="1">
    <location>
        <begin position="8"/>
        <end position="22"/>
    </location>
</feature>
<evidence type="ECO:0000256" key="1">
    <source>
        <dbReference type="SAM" id="MobiDB-lite"/>
    </source>
</evidence>
<evidence type="ECO:0000313" key="3">
    <source>
        <dbReference type="Proteomes" id="UP001445076"/>
    </source>
</evidence>
<sequence length="475" mass="50654">MSVDMMSHSVSPVATSPSSGHESCTSSASTTPPPSFDNPLLPPSPPPCSSSPVPVSCVQDLCQEENSPLPTPPSSLSSSSEPSSSLPLPQQFSCSAAAAASLFSDNSNSFFSSGPSLPLQRTPPPLPPAFSQQNCQLHNNHNSHQNSHDTTSDWASKPSEVFDMDMFPSQNHSHSTWNCIFDFEKSEDMTGVNLADDELGFDPFEETNKALAEDIKIEQKQQQLQRHQQQFSQHQHQTQLQSHHHHHHHHHHHQQQQHHHNHHNHQQHQQQQLRAGLKALMDYSTPSGQSRARLPPPGFNGLNSFNSYSMPRQNQTEPSKLLPPFLGGITGTPNLGTPGLGSTSSVPPTLNGLVGSSGLGVPPGLGGSLLSNSTTNGLGSGGLPGGLSNGLPPHLLSTASLLSMDTPLSASQGPPGIELPKGDAFLLKDLENGLRNIFPAISSVSTMNTLNTVNTLNSLAGGTNNPTSQNNPLTN</sequence>
<name>A0AAW0XT96_CHEQU</name>
<feature type="compositionally biased region" description="Gly residues" evidence="1">
    <location>
        <begin position="378"/>
        <end position="388"/>
    </location>
</feature>
<feature type="region of interest" description="Disordered" evidence="1">
    <location>
        <begin position="1"/>
        <end position="89"/>
    </location>
</feature>
<feature type="region of interest" description="Disordered" evidence="1">
    <location>
        <begin position="371"/>
        <end position="391"/>
    </location>
</feature>
<evidence type="ECO:0000313" key="2">
    <source>
        <dbReference type="EMBL" id="KAK8742909.1"/>
    </source>
</evidence>